<proteinExistence type="predicted"/>
<feature type="compositionally biased region" description="Polar residues" evidence="1">
    <location>
        <begin position="48"/>
        <end position="65"/>
    </location>
</feature>
<gene>
    <name evidence="2" type="ORF">CTOB1V02_LOCUS751</name>
</gene>
<protein>
    <submittedName>
        <fullName evidence="2">Uncharacterized protein</fullName>
    </submittedName>
</protein>
<feature type="region of interest" description="Disordered" evidence="1">
    <location>
        <begin position="48"/>
        <end position="84"/>
    </location>
</feature>
<sequence length="84" mass="9560">MPQQQKTNAMVTQPLKEVEPFDCFSLSSALILLVTMISAYPPIPQRRASSFSRWQSQPQRASRSVLQHRHSPYRHPTSAPLNLS</sequence>
<dbReference type="EMBL" id="OB660101">
    <property type="protein sequence ID" value="CAD7222753.1"/>
    <property type="molecule type" value="Genomic_DNA"/>
</dbReference>
<reference evidence="2" key="1">
    <citation type="submission" date="2020-11" db="EMBL/GenBank/DDBJ databases">
        <authorList>
            <person name="Tran Van P."/>
        </authorList>
    </citation>
    <scope>NUCLEOTIDE SEQUENCE</scope>
</reference>
<name>A0A7R8W135_9CRUS</name>
<organism evidence="2">
    <name type="scientific">Cyprideis torosa</name>
    <dbReference type="NCBI Taxonomy" id="163714"/>
    <lineage>
        <taxon>Eukaryota</taxon>
        <taxon>Metazoa</taxon>
        <taxon>Ecdysozoa</taxon>
        <taxon>Arthropoda</taxon>
        <taxon>Crustacea</taxon>
        <taxon>Oligostraca</taxon>
        <taxon>Ostracoda</taxon>
        <taxon>Podocopa</taxon>
        <taxon>Podocopida</taxon>
        <taxon>Cytherocopina</taxon>
        <taxon>Cytheroidea</taxon>
        <taxon>Cytherideidae</taxon>
        <taxon>Cyprideis</taxon>
    </lineage>
</organism>
<evidence type="ECO:0000313" key="2">
    <source>
        <dbReference type="EMBL" id="CAD7222753.1"/>
    </source>
</evidence>
<accession>A0A7R8W135</accession>
<evidence type="ECO:0000256" key="1">
    <source>
        <dbReference type="SAM" id="MobiDB-lite"/>
    </source>
</evidence>
<dbReference type="AlphaFoldDB" id="A0A7R8W135"/>